<dbReference type="CDD" id="cd00487">
    <property type="entry name" value="Pep_deformylase"/>
    <property type="match status" value="1"/>
</dbReference>
<dbReference type="Gene3D" id="3.90.45.10">
    <property type="entry name" value="Peptide deformylase"/>
    <property type="match status" value="1"/>
</dbReference>
<organism evidence="7 8">
    <name type="scientific">Phenylobacterium soli</name>
    <dbReference type="NCBI Taxonomy" id="2170551"/>
    <lineage>
        <taxon>Bacteria</taxon>
        <taxon>Pseudomonadati</taxon>
        <taxon>Pseudomonadota</taxon>
        <taxon>Alphaproteobacteria</taxon>
        <taxon>Caulobacterales</taxon>
        <taxon>Caulobacteraceae</taxon>
        <taxon>Phenylobacterium</taxon>
    </lineage>
</organism>
<dbReference type="PANTHER" id="PTHR10458:SF22">
    <property type="entry name" value="PEPTIDE DEFORMYLASE"/>
    <property type="match status" value="1"/>
</dbReference>
<comment type="similarity">
    <text evidence="1 6">Belongs to the polypeptide deformylase family.</text>
</comment>
<comment type="function">
    <text evidence="6">Removes the formyl group from the N-terminal Met of newly synthesized proteins. Requires at least a dipeptide for an efficient rate of reaction. N-terminal L-methionine is a prerequisite for activity but the enzyme has broad specificity at other positions.</text>
</comment>
<evidence type="ECO:0000256" key="3">
    <source>
        <dbReference type="ARBA" id="ARBA00022801"/>
    </source>
</evidence>
<dbReference type="HAMAP" id="MF_00163">
    <property type="entry name" value="Pep_deformylase"/>
    <property type="match status" value="1"/>
</dbReference>
<dbReference type="GO" id="GO:0046872">
    <property type="term" value="F:metal ion binding"/>
    <property type="evidence" value="ECO:0007669"/>
    <property type="project" value="UniProtKB-KW"/>
</dbReference>
<evidence type="ECO:0000313" key="7">
    <source>
        <dbReference type="EMBL" id="RAK53962.1"/>
    </source>
</evidence>
<dbReference type="EC" id="3.5.1.88" evidence="6"/>
<dbReference type="FunFam" id="3.90.45.10:FF:000005">
    <property type="entry name" value="Peptide deformylase"/>
    <property type="match status" value="1"/>
</dbReference>
<keyword evidence="3 6" id="KW-0378">Hydrolase</keyword>
<proteinExistence type="inferred from homology"/>
<reference evidence="8" key="1">
    <citation type="submission" date="2018-05" db="EMBL/GenBank/DDBJ databases">
        <authorList>
            <person name="Li X."/>
        </authorList>
    </citation>
    <scope>NUCLEOTIDE SEQUENCE [LARGE SCALE GENOMIC DNA]</scope>
    <source>
        <strain evidence="8">LX32</strain>
    </source>
</reference>
<keyword evidence="8" id="KW-1185">Reference proteome</keyword>
<evidence type="ECO:0000256" key="5">
    <source>
        <dbReference type="ARBA" id="ARBA00023004"/>
    </source>
</evidence>
<evidence type="ECO:0000256" key="4">
    <source>
        <dbReference type="ARBA" id="ARBA00022917"/>
    </source>
</evidence>
<accession>A0A328AGS1</accession>
<evidence type="ECO:0000256" key="1">
    <source>
        <dbReference type="ARBA" id="ARBA00010759"/>
    </source>
</evidence>
<dbReference type="SUPFAM" id="SSF56420">
    <property type="entry name" value="Peptide deformylase"/>
    <property type="match status" value="1"/>
</dbReference>
<keyword evidence="5 6" id="KW-0408">Iron</keyword>
<dbReference type="NCBIfam" id="TIGR00079">
    <property type="entry name" value="pept_deformyl"/>
    <property type="match status" value="1"/>
</dbReference>
<dbReference type="InterPro" id="IPR023635">
    <property type="entry name" value="Peptide_deformylase"/>
</dbReference>
<dbReference type="NCBIfam" id="NF001159">
    <property type="entry name" value="PRK00150.1-3"/>
    <property type="match status" value="1"/>
</dbReference>
<keyword evidence="4 6" id="KW-0648">Protein biosynthesis</keyword>
<dbReference type="PRINTS" id="PR01576">
    <property type="entry name" value="PDEFORMYLASE"/>
</dbReference>
<sequence length="169" mass="19272">MAIREILVVPNPVLKQVSEPVEKVDDALRALMDDMLETMYDAPGIGLAAIQIGVPKQVIVMDLAREGEDKQPRYFVNPEIIWESEDTAPYEEGCLSIPEIYEEVERPARVKLRYLNYQGEQVEEDAEGLFAVCIQHEMDHLKGVLFIDHLSRLKREQAVKKVKKLVRAA</sequence>
<evidence type="ECO:0000256" key="2">
    <source>
        <dbReference type="ARBA" id="ARBA00022723"/>
    </source>
</evidence>
<dbReference type="Pfam" id="PF01327">
    <property type="entry name" value="Pep_deformylase"/>
    <property type="match status" value="1"/>
</dbReference>
<keyword evidence="2 6" id="KW-0479">Metal-binding</keyword>
<dbReference type="GO" id="GO:0042586">
    <property type="term" value="F:peptide deformylase activity"/>
    <property type="evidence" value="ECO:0007669"/>
    <property type="project" value="UniProtKB-UniRule"/>
</dbReference>
<dbReference type="PIRSF" id="PIRSF004749">
    <property type="entry name" value="Pep_def"/>
    <property type="match status" value="1"/>
</dbReference>
<feature type="binding site" evidence="6">
    <location>
        <position position="140"/>
    </location>
    <ligand>
        <name>Fe cation</name>
        <dbReference type="ChEBI" id="CHEBI:24875"/>
    </ligand>
</feature>
<comment type="catalytic activity">
    <reaction evidence="6">
        <text>N-terminal N-formyl-L-methionyl-[peptide] + H2O = N-terminal L-methionyl-[peptide] + formate</text>
        <dbReference type="Rhea" id="RHEA:24420"/>
        <dbReference type="Rhea" id="RHEA-COMP:10639"/>
        <dbReference type="Rhea" id="RHEA-COMP:10640"/>
        <dbReference type="ChEBI" id="CHEBI:15377"/>
        <dbReference type="ChEBI" id="CHEBI:15740"/>
        <dbReference type="ChEBI" id="CHEBI:49298"/>
        <dbReference type="ChEBI" id="CHEBI:64731"/>
        <dbReference type="EC" id="3.5.1.88"/>
    </reaction>
</comment>
<protein>
    <recommendedName>
        <fullName evidence="6">Peptide deformylase</fullName>
        <shortName evidence="6">PDF</shortName>
        <ecNumber evidence="6">3.5.1.88</ecNumber>
    </recommendedName>
    <alternativeName>
        <fullName evidence="6">Polypeptide deformylase</fullName>
    </alternativeName>
</protein>
<comment type="caution">
    <text evidence="7">The sequence shown here is derived from an EMBL/GenBank/DDBJ whole genome shotgun (WGS) entry which is preliminary data.</text>
</comment>
<name>A0A328AGS1_9CAUL</name>
<dbReference type="InterPro" id="IPR036821">
    <property type="entry name" value="Peptide_deformylase_sf"/>
</dbReference>
<dbReference type="PANTHER" id="PTHR10458">
    <property type="entry name" value="PEPTIDE DEFORMYLASE"/>
    <property type="match status" value="1"/>
</dbReference>
<gene>
    <name evidence="6" type="primary">def</name>
    <name evidence="7" type="ORF">DJ017_05215</name>
</gene>
<feature type="binding site" evidence="6">
    <location>
        <position position="94"/>
    </location>
    <ligand>
        <name>Fe cation</name>
        <dbReference type="ChEBI" id="CHEBI:24875"/>
    </ligand>
</feature>
<comment type="cofactor">
    <cofactor evidence="6">
        <name>Fe(2+)</name>
        <dbReference type="ChEBI" id="CHEBI:29033"/>
    </cofactor>
    <text evidence="6">Binds 1 Fe(2+) ion.</text>
</comment>
<dbReference type="Proteomes" id="UP000249254">
    <property type="component" value="Unassembled WGS sequence"/>
</dbReference>
<feature type="active site" evidence="6">
    <location>
        <position position="137"/>
    </location>
</feature>
<feature type="binding site" evidence="6">
    <location>
        <position position="136"/>
    </location>
    <ligand>
        <name>Fe cation</name>
        <dbReference type="ChEBI" id="CHEBI:24875"/>
    </ligand>
</feature>
<evidence type="ECO:0000313" key="8">
    <source>
        <dbReference type="Proteomes" id="UP000249254"/>
    </source>
</evidence>
<dbReference type="GO" id="GO:0006412">
    <property type="term" value="P:translation"/>
    <property type="evidence" value="ECO:0007669"/>
    <property type="project" value="UniProtKB-UniRule"/>
</dbReference>
<evidence type="ECO:0000256" key="6">
    <source>
        <dbReference type="HAMAP-Rule" id="MF_00163"/>
    </source>
</evidence>
<dbReference type="OrthoDB" id="9804313at2"/>
<dbReference type="EMBL" id="QFYQ01000001">
    <property type="protein sequence ID" value="RAK53962.1"/>
    <property type="molecule type" value="Genomic_DNA"/>
</dbReference>
<dbReference type="AlphaFoldDB" id="A0A328AGS1"/>
<dbReference type="RefSeq" id="WP_111527713.1">
    <property type="nucleotide sequence ID" value="NZ_JBHRSG010000002.1"/>
</dbReference>